<dbReference type="EMBL" id="VIKS01000004">
    <property type="protein sequence ID" value="TQV88562.1"/>
    <property type="molecule type" value="Genomic_DNA"/>
</dbReference>
<name>A0A545UGF1_9GAMM</name>
<dbReference type="RefSeq" id="WP_142893070.1">
    <property type="nucleotide sequence ID" value="NZ_ML660162.1"/>
</dbReference>
<evidence type="ECO:0000256" key="1">
    <source>
        <dbReference type="SAM" id="Phobius"/>
    </source>
</evidence>
<dbReference type="GO" id="GO:0016020">
    <property type="term" value="C:membrane"/>
    <property type="evidence" value="ECO:0007669"/>
    <property type="project" value="InterPro"/>
</dbReference>
<protein>
    <submittedName>
        <fullName evidence="2">MerC domain-containing protein</fullName>
    </submittedName>
</protein>
<sequence length="129" mass="13975">MNIQAIGDKTAIGLSFLCTVHCIVLPIVLLIAPSIAAFSFNDKQFHQYMLAAVFINSIFALSTGYRKHKQSIIYAWGISGLSLLLLAFVLGHDALGEFGEKAFTLLGAIAVAYGHVKNHRLCCKQACSC</sequence>
<organism evidence="2 3">
    <name type="scientific">Aliikangiella coralliicola</name>
    <dbReference type="NCBI Taxonomy" id="2592383"/>
    <lineage>
        <taxon>Bacteria</taxon>
        <taxon>Pseudomonadati</taxon>
        <taxon>Pseudomonadota</taxon>
        <taxon>Gammaproteobacteria</taxon>
        <taxon>Oceanospirillales</taxon>
        <taxon>Pleioneaceae</taxon>
        <taxon>Aliikangiella</taxon>
    </lineage>
</organism>
<evidence type="ECO:0000313" key="3">
    <source>
        <dbReference type="Proteomes" id="UP000315439"/>
    </source>
</evidence>
<dbReference type="GO" id="GO:0015097">
    <property type="term" value="F:mercury ion transmembrane transporter activity"/>
    <property type="evidence" value="ECO:0007669"/>
    <property type="project" value="InterPro"/>
</dbReference>
<dbReference type="AlphaFoldDB" id="A0A545UGF1"/>
<dbReference type="Proteomes" id="UP000315439">
    <property type="component" value="Unassembled WGS sequence"/>
</dbReference>
<keyword evidence="1" id="KW-0812">Transmembrane</keyword>
<keyword evidence="3" id="KW-1185">Reference proteome</keyword>
<accession>A0A545UGF1</accession>
<keyword evidence="1" id="KW-0472">Membrane</keyword>
<dbReference type="Pfam" id="PF03203">
    <property type="entry name" value="MerC"/>
    <property type="match status" value="1"/>
</dbReference>
<keyword evidence="1" id="KW-1133">Transmembrane helix</keyword>
<dbReference type="OrthoDB" id="34373at2"/>
<feature type="transmembrane region" description="Helical" evidence="1">
    <location>
        <begin position="72"/>
        <end position="92"/>
    </location>
</feature>
<reference evidence="2 3" key="1">
    <citation type="submission" date="2019-07" db="EMBL/GenBank/DDBJ databases">
        <title>Draft genome for Aliikangiella sp. M105.</title>
        <authorList>
            <person name="Wang G."/>
        </authorList>
    </citation>
    <scope>NUCLEOTIDE SEQUENCE [LARGE SCALE GENOMIC DNA]</scope>
    <source>
        <strain evidence="2 3">M105</strain>
    </source>
</reference>
<feature type="transmembrane region" description="Helical" evidence="1">
    <location>
        <begin position="45"/>
        <end position="65"/>
    </location>
</feature>
<proteinExistence type="predicted"/>
<feature type="transmembrane region" description="Helical" evidence="1">
    <location>
        <begin position="12"/>
        <end position="39"/>
    </location>
</feature>
<gene>
    <name evidence="2" type="ORF">FLL46_08570</name>
</gene>
<comment type="caution">
    <text evidence="2">The sequence shown here is derived from an EMBL/GenBank/DDBJ whole genome shotgun (WGS) entry which is preliminary data.</text>
</comment>
<dbReference type="InterPro" id="IPR004891">
    <property type="entry name" value="Mercury-R_MerC"/>
</dbReference>
<evidence type="ECO:0000313" key="2">
    <source>
        <dbReference type="EMBL" id="TQV88562.1"/>
    </source>
</evidence>